<sequence length="457" mass="51279">MAPPLTIRNLTSTPLNVRQLERYPAPSGAIHSLNRFTGNITSFTNNVTETEIPDNAEPYAREDVDIRVEPFAVVNTDKAASERADDILRVTIELEGQRYRIDVPLPVAYTRTFTPLVPDPRFELTAVYVKDDTFLTVYSSRDLASWMQHLRDPTPLSALSIPGTHNSPTCHKALPSVRCQAVSPRAQLDNGVRFFDIRVQPERPEDSGHDGLILVHGVFPISLTGNKYFRDLVNETVSWLEGHGSETVIFSVKREGPGEHNDAQLARILRQHYANNDRWWTEPRIPRLGEARGKIVLMRRFALADELRGEHDGRGWALDAENWAYNTPNDRHGEVVVQDFCEVLDTENIDAKLRYATEHLERAGCEACGDENAPAPPLYLNFLSASNFWKVGCWPEKIAAILNPAVTKHLATKHVQSGQGDWGTGVVICDWVGESGDWDLVRCIVGMNSKLMVRQGQ</sequence>
<dbReference type="Gene3D" id="3.20.20.190">
    <property type="entry name" value="Phosphatidylinositol (PI) phosphodiesterase"/>
    <property type="match status" value="1"/>
</dbReference>
<accession>A0A6G1HZ61</accession>
<dbReference type="EMBL" id="ML996693">
    <property type="protein sequence ID" value="KAF2401201.1"/>
    <property type="molecule type" value="Genomic_DNA"/>
</dbReference>
<organism evidence="2 3">
    <name type="scientific">Trichodelitschia bisporula</name>
    <dbReference type="NCBI Taxonomy" id="703511"/>
    <lineage>
        <taxon>Eukaryota</taxon>
        <taxon>Fungi</taxon>
        <taxon>Dikarya</taxon>
        <taxon>Ascomycota</taxon>
        <taxon>Pezizomycotina</taxon>
        <taxon>Dothideomycetes</taxon>
        <taxon>Dothideomycetes incertae sedis</taxon>
        <taxon>Phaeotrichales</taxon>
        <taxon>Phaeotrichaceae</taxon>
        <taxon>Trichodelitschia</taxon>
    </lineage>
</organism>
<dbReference type="SUPFAM" id="SSF51695">
    <property type="entry name" value="PLC-like phosphodiesterases"/>
    <property type="match status" value="1"/>
</dbReference>
<evidence type="ECO:0000313" key="2">
    <source>
        <dbReference type="EMBL" id="KAF2401201.1"/>
    </source>
</evidence>
<dbReference type="CDD" id="cd08586">
    <property type="entry name" value="PI-PLCc_BcPLC_like"/>
    <property type="match status" value="1"/>
</dbReference>
<dbReference type="PANTHER" id="PTHR13593:SF113">
    <property type="entry name" value="SI:DKEY-266F7.9"/>
    <property type="match status" value="1"/>
</dbReference>
<dbReference type="PROSITE" id="PS50007">
    <property type="entry name" value="PIPLC_X_DOMAIN"/>
    <property type="match status" value="1"/>
</dbReference>
<feature type="domain" description="Phosphatidylinositol-specific phospholipase C X" evidence="1">
    <location>
        <begin position="152"/>
        <end position="300"/>
    </location>
</feature>
<protein>
    <submittedName>
        <fullName evidence="2">PLC-like phosphodiesterase</fullName>
    </submittedName>
</protein>
<reference evidence="2" key="1">
    <citation type="journal article" date="2020" name="Stud. Mycol.">
        <title>101 Dothideomycetes genomes: a test case for predicting lifestyles and emergence of pathogens.</title>
        <authorList>
            <person name="Haridas S."/>
            <person name="Albert R."/>
            <person name="Binder M."/>
            <person name="Bloem J."/>
            <person name="Labutti K."/>
            <person name="Salamov A."/>
            <person name="Andreopoulos B."/>
            <person name="Baker S."/>
            <person name="Barry K."/>
            <person name="Bills G."/>
            <person name="Bluhm B."/>
            <person name="Cannon C."/>
            <person name="Castanera R."/>
            <person name="Culley D."/>
            <person name="Daum C."/>
            <person name="Ezra D."/>
            <person name="Gonzalez J."/>
            <person name="Henrissat B."/>
            <person name="Kuo A."/>
            <person name="Liang C."/>
            <person name="Lipzen A."/>
            <person name="Lutzoni F."/>
            <person name="Magnuson J."/>
            <person name="Mondo S."/>
            <person name="Nolan M."/>
            <person name="Ohm R."/>
            <person name="Pangilinan J."/>
            <person name="Park H.-J."/>
            <person name="Ramirez L."/>
            <person name="Alfaro M."/>
            <person name="Sun H."/>
            <person name="Tritt A."/>
            <person name="Yoshinaga Y."/>
            <person name="Zwiers L.-H."/>
            <person name="Turgeon B."/>
            <person name="Goodwin S."/>
            <person name="Spatafora J."/>
            <person name="Crous P."/>
            <person name="Grigoriev I."/>
        </authorList>
    </citation>
    <scope>NUCLEOTIDE SEQUENCE</scope>
    <source>
        <strain evidence="2">CBS 262.69</strain>
    </source>
</reference>
<evidence type="ECO:0000259" key="1">
    <source>
        <dbReference type="SMART" id="SM00148"/>
    </source>
</evidence>
<dbReference type="AlphaFoldDB" id="A0A6G1HZ61"/>
<dbReference type="GO" id="GO:0006629">
    <property type="term" value="P:lipid metabolic process"/>
    <property type="evidence" value="ECO:0007669"/>
    <property type="project" value="InterPro"/>
</dbReference>
<dbReference type="InterPro" id="IPR000909">
    <property type="entry name" value="PLipase_C_PInositol-sp_X_dom"/>
</dbReference>
<dbReference type="OrthoDB" id="1046782at2759"/>
<gene>
    <name evidence="2" type="ORF">EJ06DRAFT_542598</name>
</gene>
<dbReference type="PANTHER" id="PTHR13593">
    <property type="match status" value="1"/>
</dbReference>
<dbReference type="GO" id="GO:0008081">
    <property type="term" value="F:phosphoric diester hydrolase activity"/>
    <property type="evidence" value="ECO:0007669"/>
    <property type="project" value="InterPro"/>
</dbReference>
<dbReference type="Proteomes" id="UP000799640">
    <property type="component" value="Unassembled WGS sequence"/>
</dbReference>
<proteinExistence type="predicted"/>
<dbReference type="SMART" id="SM00148">
    <property type="entry name" value="PLCXc"/>
    <property type="match status" value="1"/>
</dbReference>
<dbReference type="InterPro" id="IPR017946">
    <property type="entry name" value="PLC-like_Pdiesterase_TIM-brl"/>
</dbReference>
<dbReference type="Pfam" id="PF00388">
    <property type="entry name" value="PI-PLC-X"/>
    <property type="match status" value="1"/>
</dbReference>
<name>A0A6G1HZ61_9PEZI</name>
<keyword evidence="3" id="KW-1185">Reference proteome</keyword>
<evidence type="ECO:0000313" key="3">
    <source>
        <dbReference type="Proteomes" id="UP000799640"/>
    </source>
</evidence>
<dbReference type="InterPro" id="IPR051057">
    <property type="entry name" value="PI-PLC_domain"/>
</dbReference>